<dbReference type="Proteomes" id="UP001165561">
    <property type="component" value="Unassembled WGS sequence"/>
</dbReference>
<organism evidence="1 2">
    <name type="scientific">Georgenia halotolerans</name>
    <dbReference type="NCBI Taxonomy" id="3028317"/>
    <lineage>
        <taxon>Bacteria</taxon>
        <taxon>Bacillati</taxon>
        <taxon>Actinomycetota</taxon>
        <taxon>Actinomycetes</taxon>
        <taxon>Micrococcales</taxon>
        <taxon>Bogoriellaceae</taxon>
        <taxon>Georgenia</taxon>
    </lineage>
</organism>
<gene>
    <name evidence="1" type="ORF">PU560_13865</name>
</gene>
<name>A0ABT5U0T0_9MICO</name>
<reference evidence="1" key="1">
    <citation type="submission" date="2023-02" db="EMBL/GenBank/DDBJ databases">
        <title>Georgenia sp.10Sc9-8, isolated from a soil sample collected from the Taklamakan desert.</title>
        <authorList>
            <person name="Liu S."/>
        </authorList>
    </citation>
    <scope>NUCLEOTIDE SEQUENCE</scope>
    <source>
        <strain evidence="1">10Sc9-8</strain>
    </source>
</reference>
<dbReference type="EMBL" id="JARACI010001121">
    <property type="protein sequence ID" value="MDD9207538.1"/>
    <property type="molecule type" value="Genomic_DNA"/>
</dbReference>
<keyword evidence="2" id="KW-1185">Reference proteome</keyword>
<proteinExistence type="predicted"/>
<protein>
    <submittedName>
        <fullName evidence="1">Uncharacterized protein</fullName>
    </submittedName>
</protein>
<sequence length="60" mass="6566">MAVRDNPYGAFNFLVKLGDAGGEDQISGGFSDFTGAANEVKYAEYRNGNDKENHVRKIPN</sequence>
<accession>A0ABT5U0T0</accession>
<evidence type="ECO:0000313" key="2">
    <source>
        <dbReference type="Proteomes" id="UP001165561"/>
    </source>
</evidence>
<evidence type="ECO:0000313" key="1">
    <source>
        <dbReference type="EMBL" id="MDD9207538.1"/>
    </source>
</evidence>
<comment type="caution">
    <text evidence="1">The sequence shown here is derived from an EMBL/GenBank/DDBJ whole genome shotgun (WGS) entry which is preliminary data.</text>
</comment>
<feature type="non-terminal residue" evidence="1">
    <location>
        <position position="60"/>
    </location>
</feature>